<evidence type="ECO:0000313" key="2">
    <source>
        <dbReference type="Proteomes" id="UP000187151"/>
    </source>
</evidence>
<gene>
    <name evidence="1" type="ORF">AVW11_16915</name>
</gene>
<evidence type="ECO:0000313" key="1">
    <source>
        <dbReference type="EMBL" id="OLZ65476.1"/>
    </source>
</evidence>
<keyword evidence="2" id="KW-1185">Reference proteome</keyword>
<comment type="caution">
    <text evidence="1">The sequence shown here is derived from an EMBL/GenBank/DDBJ whole genome shotgun (WGS) entry which is preliminary data.</text>
</comment>
<dbReference type="EMBL" id="MQUR01000035">
    <property type="protein sequence ID" value="OLZ65476.1"/>
    <property type="molecule type" value="Genomic_DNA"/>
</dbReference>
<protein>
    <submittedName>
        <fullName evidence="1">Uncharacterized protein</fullName>
    </submittedName>
</protein>
<accession>A0ABX3G3T2</accession>
<organism evidence="1 2">
    <name type="scientific">Streptomyces amritsarensis</name>
    <dbReference type="NCBI Taxonomy" id="681158"/>
    <lineage>
        <taxon>Bacteria</taxon>
        <taxon>Bacillati</taxon>
        <taxon>Actinomycetota</taxon>
        <taxon>Actinomycetes</taxon>
        <taxon>Kitasatosporales</taxon>
        <taxon>Streptomycetaceae</taxon>
        <taxon>Streptomyces</taxon>
    </lineage>
</organism>
<reference evidence="1 2" key="1">
    <citation type="submission" date="2016-01" db="EMBL/GenBank/DDBJ databases">
        <title>Streptomyces amritsarensis strain MTCC 11845 genome sequencing and assembly.</title>
        <authorList>
            <person name="Sharma D."/>
            <person name="Nair G.R."/>
            <person name="Kaur G."/>
            <person name="Manhas R.K."/>
            <person name="Mayilraj S."/>
        </authorList>
    </citation>
    <scope>NUCLEOTIDE SEQUENCE [LARGE SCALE GENOMIC DNA]</scope>
    <source>
        <strain evidence="1 2">MTCC 11845</strain>
    </source>
</reference>
<sequence length="131" mass="14410">MAAEDENPRQPDIAAMLTDQTRACKAARDAIAAGGRVMVWDSEVPHWMVAGIAATRLRRSLKIGLTTLGLDETVEILAQHRDKHLRTGIIDAADRSWHFTLYFDATGTELLACSGVKREPPSKMGGQRLQL</sequence>
<dbReference type="Proteomes" id="UP000187151">
    <property type="component" value="Unassembled WGS sequence"/>
</dbReference>
<proteinExistence type="predicted"/>
<dbReference type="RefSeq" id="WP_076044486.1">
    <property type="nucleotide sequence ID" value="NZ_MQUR01000035.1"/>
</dbReference>
<name>A0ABX3G3T2_9ACTN</name>